<gene>
    <name evidence="1" type="ORF">FIL70_07535</name>
</gene>
<evidence type="ECO:0000313" key="2">
    <source>
        <dbReference type="Proteomes" id="UP000311469"/>
    </source>
</evidence>
<dbReference type="AlphaFoldDB" id="A0A5B8CE00"/>
<accession>A0A5B8CE00</accession>
<dbReference type="Proteomes" id="UP000311469">
    <property type="component" value="Chromosome cSF1"/>
</dbReference>
<dbReference type="Pfam" id="PF09950">
    <property type="entry name" value="Major_capside"/>
    <property type="match status" value="1"/>
</dbReference>
<proteinExistence type="predicted"/>
<dbReference type="PIRSF" id="PIRSF029202">
    <property type="entry name" value="UCP029202"/>
    <property type="match status" value="1"/>
</dbReference>
<dbReference type="RefSeq" id="WP_140041936.1">
    <property type="nucleotide sequence ID" value="NZ_CP041016.1"/>
</dbReference>
<dbReference type="KEGG" id="sufl:FIL70_07535"/>
<dbReference type="InterPro" id="IPR020049">
    <property type="entry name" value="Major_capsid-like"/>
</dbReference>
<organism evidence="1 2">
    <name type="scientific">Sphingobium fuliginis ATCC 27551</name>
    <dbReference type="NCBI Taxonomy" id="1208342"/>
    <lineage>
        <taxon>Bacteria</taxon>
        <taxon>Pseudomonadati</taxon>
        <taxon>Pseudomonadota</taxon>
        <taxon>Alphaproteobacteria</taxon>
        <taxon>Sphingomonadales</taxon>
        <taxon>Sphingomonadaceae</taxon>
        <taxon>Sphingobium</taxon>
    </lineage>
</organism>
<reference evidence="1 2" key="1">
    <citation type="submission" date="2019-06" db="EMBL/GenBank/DDBJ databases">
        <title>Genome organization and adaptive potential of archetypical organophosphate degarding Sphingobium fuliginis ATCC 27551.</title>
        <authorList>
            <person name="Sarwar A."/>
            <person name="Parthasarathy S."/>
            <person name="Singh C."/>
            <person name="Siddavattam D."/>
        </authorList>
    </citation>
    <scope>NUCLEOTIDE SEQUENCE [LARGE SCALE GENOMIC DNA]</scope>
    <source>
        <strain evidence="1 2">ATCC 27551</strain>
    </source>
</reference>
<dbReference type="EMBL" id="CP041016">
    <property type="protein sequence ID" value="QDC37095.1"/>
    <property type="molecule type" value="Genomic_DNA"/>
</dbReference>
<name>A0A5B8CE00_SPHSA</name>
<evidence type="ECO:0000313" key="1">
    <source>
        <dbReference type="EMBL" id="QDC37095.1"/>
    </source>
</evidence>
<protein>
    <submittedName>
        <fullName evidence="1">DUF2184 domain-containing protein</fullName>
    </submittedName>
</protein>
<sequence>MNAISHFFDAAAGRITDPILFLAADAAVKNQVISLWAADNARHAGTFADRIDAFLSDAQVGYAFLTPQLYRIEAEVYMTKYPSFDITRFMSVDSSGDMWDVGTLVYSMDQVGQAEFLAGGAFDMPYASTKMSQATRNFHLAGIGYEWNTQEMQRAAKLGRSLSSDKALAAGLAADRFIYGIAMLGKTPRGDAEKGWTGFVNDANVPSAQVANDGTGPSRLWSAKTPDQILRDINEAITAVETGSGETMVADTLVLPTSSYNYIATTRVTDTGATILSFLQANNAAGESLRIIKSRALETAGTGSTKRLVAYANNPQVLKFHLPGPHQFLPAFQKGSMVYEVGGIMNVGGTEVRLPKGMVYRDSF</sequence>